<feature type="non-terminal residue" evidence="1">
    <location>
        <position position="30"/>
    </location>
</feature>
<evidence type="ECO:0000313" key="1">
    <source>
        <dbReference type="EMBL" id="GAI33289.1"/>
    </source>
</evidence>
<proteinExistence type="predicted"/>
<protein>
    <submittedName>
        <fullName evidence="1">Uncharacterized protein</fullName>
    </submittedName>
</protein>
<sequence>MGKVVEGDYISRSFTIELSYLRNVVVGDNP</sequence>
<gene>
    <name evidence="1" type="ORF">S06H3_49101</name>
</gene>
<comment type="caution">
    <text evidence="1">The sequence shown here is derived from an EMBL/GenBank/DDBJ whole genome shotgun (WGS) entry which is preliminary data.</text>
</comment>
<reference evidence="1" key="1">
    <citation type="journal article" date="2014" name="Front. Microbiol.">
        <title>High frequency of phylogenetically diverse reductive dehalogenase-homologous genes in deep subseafloor sedimentary metagenomes.</title>
        <authorList>
            <person name="Kawai M."/>
            <person name="Futagami T."/>
            <person name="Toyoda A."/>
            <person name="Takaki Y."/>
            <person name="Nishi S."/>
            <person name="Hori S."/>
            <person name="Arai W."/>
            <person name="Tsubouchi T."/>
            <person name="Morono Y."/>
            <person name="Uchiyama I."/>
            <person name="Ito T."/>
            <person name="Fujiyama A."/>
            <person name="Inagaki F."/>
            <person name="Takami H."/>
        </authorList>
    </citation>
    <scope>NUCLEOTIDE SEQUENCE</scope>
    <source>
        <strain evidence="1">Expedition CK06-06</strain>
    </source>
</reference>
<name>X1PQW0_9ZZZZ</name>
<accession>X1PQW0</accession>
<dbReference type="EMBL" id="BARV01030985">
    <property type="protein sequence ID" value="GAI33289.1"/>
    <property type="molecule type" value="Genomic_DNA"/>
</dbReference>
<dbReference type="AlphaFoldDB" id="X1PQW0"/>
<organism evidence="1">
    <name type="scientific">marine sediment metagenome</name>
    <dbReference type="NCBI Taxonomy" id="412755"/>
    <lineage>
        <taxon>unclassified sequences</taxon>
        <taxon>metagenomes</taxon>
        <taxon>ecological metagenomes</taxon>
    </lineage>
</organism>